<protein>
    <recommendedName>
        <fullName evidence="3">SAC3/GANP/THP3 conserved domain-containing protein</fullName>
    </recommendedName>
</protein>
<dbReference type="Gene3D" id="1.25.40.990">
    <property type="match status" value="1"/>
</dbReference>
<gene>
    <name evidence="4" type="ORF">TR140340</name>
</gene>
<dbReference type="GO" id="GO:0005634">
    <property type="term" value="C:nucleus"/>
    <property type="evidence" value="ECO:0007669"/>
    <property type="project" value="TreeGrafter"/>
</dbReference>
<sequence length="758" mass="83596">MAQEGWTYYPVWGAAPYQYYQSGPLPQTYDYNHQAVPPPADAAAETAKKPGTPPPPGLDQADTALSTPSNVSSYPSAVPAATPYMYPLYTPAYAGLSAVDAASRWNALNCSYVSSQPTATDSPQEVYPTTPVPGVQSKPFVSMSGPRFPLKDSGKTGGAASYTVYAGPKPQSAPSTATSPSSLSESAGGENRWSPELKEYVRRAFCSTDNDVEKNQMERILREKLEYVFRNKIQIDWTKEPIPTVPSKSLAAILAAGQSSSVNVVRPVSMQPRRPTRGRLGGPLPTGTLRQTAAQKKFTLPLYGSANFKNLPPSKSRTPSPVLRTKPSAKMSPNATNNGFRKRRISEARSSFSSSSSSSPQSRASSSSWKVADAKRHRRSPSPKRRNTKRWRGRRSRADSQDSSESTARSPAEPEVRRGGSSPRGGTPRSKARGARGGRTDNSNYPAAPSNNATPAQAVVRGGKRGGRGKKSQWSMAKEESSQFRLNQRANRFKEHLNDSTLTGAGSIAKSTSQLCLMSAGDKDDQLLDFHQFKVAGTSEELEKPYLRLTSAPDPSNVRPGEVLVRSLDHVLRRWKEKNDYHWVCEQLKSIRQDLIIQGIQTEFTAKVYEAHADIALDAGDFEEFHQCQSQLLRLHSENLGLARRLEFSAYRLLYYIFTLDFLGISTIMASFRSFHKENPHIKFALKAREAWALRNYRRFFQLACPSSSEEAPPPRGCIQVLAWSLPRERKQAIKAIFKTCVILCGHRAPACVRVCLV</sequence>
<dbReference type="InterPro" id="IPR045107">
    <property type="entry name" value="SAC3/GANP/THP3"/>
</dbReference>
<name>A0A0X3NPI3_SCHSO</name>
<evidence type="ECO:0000256" key="1">
    <source>
        <dbReference type="SAM" id="MobiDB-lite"/>
    </source>
</evidence>
<dbReference type="AlphaFoldDB" id="A0A0X3NPI3"/>
<feature type="compositionally biased region" description="Low complexity" evidence="1">
    <location>
        <begin position="172"/>
        <end position="190"/>
    </location>
</feature>
<feature type="region of interest" description="Disordered" evidence="1">
    <location>
        <begin position="304"/>
        <end position="483"/>
    </location>
</feature>
<feature type="region of interest" description="Disordered" evidence="1">
    <location>
        <begin position="115"/>
        <end position="140"/>
    </location>
</feature>
<keyword evidence="2" id="KW-1133">Transmembrane helix</keyword>
<dbReference type="InterPro" id="IPR005062">
    <property type="entry name" value="SAC3/GANP/THP3_conserved"/>
</dbReference>
<organism evidence="4">
    <name type="scientific">Schistocephalus solidus</name>
    <name type="common">Tapeworm</name>
    <dbReference type="NCBI Taxonomy" id="70667"/>
    <lineage>
        <taxon>Eukaryota</taxon>
        <taxon>Metazoa</taxon>
        <taxon>Spiralia</taxon>
        <taxon>Lophotrochozoa</taxon>
        <taxon>Platyhelminthes</taxon>
        <taxon>Cestoda</taxon>
        <taxon>Eucestoda</taxon>
        <taxon>Diphyllobothriidea</taxon>
        <taxon>Diphyllobothriidae</taxon>
        <taxon>Schistocephalus</taxon>
    </lineage>
</organism>
<feature type="compositionally biased region" description="Low complexity" evidence="1">
    <location>
        <begin position="348"/>
        <end position="368"/>
    </location>
</feature>
<dbReference type="PANTHER" id="PTHR12436:SF4">
    <property type="entry name" value="LEUKOCYTE RECEPTOR CLUSTER MEMBER 8"/>
    <property type="match status" value="1"/>
</dbReference>
<feature type="compositionally biased region" description="Polar residues" evidence="1">
    <location>
        <begin position="63"/>
        <end position="72"/>
    </location>
</feature>
<feature type="compositionally biased region" description="Low complexity" evidence="1">
    <location>
        <begin position="419"/>
        <end position="429"/>
    </location>
</feature>
<feature type="compositionally biased region" description="Basic residues" evidence="1">
    <location>
        <begin position="462"/>
        <end position="471"/>
    </location>
</feature>
<dbReference type="Pfam" id="PF03399">
    <property type="entry name" value="SAC3_GANP"/>
    <property type="match status" value="1"/>
</dbReference>
<dbReference type="PANTHER" id="PTHR12436">
    <property type="entry name" value="80 KDA MCM3-ASSOCIATED PROTEIN"/>
    <property type="match status" value="1"/>
</dbReference>
<feature type="compositionally biased region" description="Low complexity" evidence="1">
    <location>
        <begin position="442"/>
        <end position="456"/>
    </location>
</feature>
<dbReference type="EMBL" id="GEEE01021670">
    <property type="protein sequence ID" value="JAP41555.1"/>
    <property type="molecule type" value="Transcribed_RNA"/>
</dbReference>
<reference evidence="4" key="1">
    <citation type="submission" date="2016-01" db="EMBL/GenBank/DDBJ databases">
        <title>Reference transcriptome for the parasite Schistocephalus solidus: insights into the molecular evolution of parasitism.</title>
        <authorList>
            <person name="Hebert F.O."/>
            <person name="Grambauer S."/>
            <person name="Barber I."/>
            <person name="Landry C.R."/>
            <person name="Aubin-Horth N."/>
        </authorList>
    </citation>
    <scope>NUCLEOTIDE SEQUENCE</scope>
</reference>
<feature type="region of interest" description="Disordered" evidence="1">
    <location>
        <begin position="30"/>
        <end position="72"/>
    </location>
</feature>
<evidence type="ECO:0000259" key="3">
    <source>
        <dbReference type="Pfam" id="PF03399"/>
    </source>
</evidence>
<feature type="region of interest" description="Disordered" evidence="1">
    <location>
        <begin position="161"/>
        <end position="192"/>
    </location>
</feature>
<proteinExistence type="predicted"/>
<feature type="compositionally biased region" description="Basic residues" evidence="1">
    <location>
        <begin position="375"/>
        <end position="395"/>
    </location>
</feature>
<keyword evidence="2" id="KW-0472">Membrane</keyword>
<feature type="domain" description="SAC3/GANP/THP3 conserved" evidence="3">
    <location>
        <begin position="551"/>
        <end position="705"/>
    </location>
</feature>
<feature type="transmembrane region" description="Helical" evidence="2">
    <location>
        <begin position="653"/>
        <end position="672"/>
    </location>
</feature>
<evidence type="ECO:0000313" key="4">
    <source>
        <dbReference type="EMBL" id="JAP41555.1"/>
    </source>
</evidence>
<keyword evidence="2" id="KW-0812">Transmembrane</keyword>
<accession>A0A0X3NPI3</accession>
<evidence type="ECO:0000256" key="2">
    <source>
        <dbReference type="SAM" id="Phobius"/>
    </source>
</evidence>